<organism evidence="1 2">
    <name type="scientific">Dentiscutata heterogama</name>
    <dbReference type="NCBI Taxonomy" id="1316150"/>
    <lineage>
        <taxon>Eukaryota</taxon>
        <taxon>Fungi</taxon>
        <taxon>Fungi incertae sedis</taxon>
        <taxon>Mucoromycota</taxon>
        <taxon>Glomeromycotina</taxon>
        <taxon>Glomeromycetes</taxon>
        <taxon>Diversisporales</taxon>
        <taxon>Gigasporaceae</taxon>
        <taxon>Dentiscutata</taxon>
    </lineage>
</organism>
<dbReference type="EMBL" id="CAJVPU010004961">
    <property type="protein sequence ID" value="CAG8540452.1"/>
    <property type="molecule type" value="Genomic_DNA"/>
</dbReference>
<evidence type="ECO:0000313" key="2">
    <source>
        <dbReference type="Proteomes" id="UP000789702"/>
    </source>
</evidence>
<gene>
    <name evidence="1" type="ORF">DHETER_LOCUS4781</name>
</gene>
<accession>A0ACA9LTY5</accession>
<comment type="caution">
    <text evidence="1">The sequence shown here is derived from an EMBL/GenBank/DDBJ whole genome shotgun (WGS) entry which is preliminary data.</text>
</comment>
<feature type="non-terminal residue" evidence="1">
    <location>
        <position position="1"/>
    </location>
</feature>
<sequence>YFEKQKKQHSRSNFWNSNEGQEIIFFDEFYTKIDWSDMVNVLNDISCPVKIKYRTYKTLFKAKYVFITSTKLSEEAYNFGQHDSEDDNK</sequence>
<keyword evidence="2" id="KW-1185">Reference proteome</keyword>
<dbReference type="Proteomes" id="UP000789702">
    <property type="component" value="Unassembled WGS sequence"/>
</dbReference>
<evidence type="ECO:0000313" key="1">
    <source>
        <dbReference type="EMBL" id="CAG8540452.1"/>
    </source>
</evidence>
<protein>
    <submittedName>
        <fullName evidence="1">5067_t:CDS:1</fullName>
    </submittedName>
</protein>
<reference evidence="1" key="1">
    <citation type="submission" date="2021-06" db="EMBL/GenBank/DDBJ databases">
        <authorList>
            <person name="Kallberg Y."/>
            <person name="Tangrot J."/>
            <person name="Rosling A."/>
        </authorList>
    </citation>
    <scope>NUCLEOTIDE SEQUENCE</scope>
    <source>
        <strain evidence="1">IL203A</strain>
    </source>
</reference>
<proteinExistence type="predicted"/>
<name>A0ACA9LTY5_9GLOM</name>